<dbReference type="InterPro" id="IPR013559">
    <property type="entry name" value="YheO"/>
</dbReference>
<dbReference type="OrthoDB" id="9796595at2"/>
<dbReference type="EMBL" id="ADLK01000029">
    <property type="protein sequence ID" value="KMW16566.1"/>
    <property type="molecule type" value="Genomic_DNA"/>
</dbReference>
<feature type="domain" description="YheO-like" evidence="1">
    <location>
        <begin position="10"/>
        <end position="119"/>
    </location>
</feature>
<sequence length="220" mass="25198">MKELKDEKKFLTQLMDMLEQQLGPYTEVVLHDLKKDYANTIVDIRNGHITGRQVGGTGSNLGLEVLQGTVKDGNRFNYITQLKDNRILRSSSLYIKDDEENLIGCLCVNTDITESVKLESYLKDMNRYDINATDKQEVFVTEVNQLLEYLLQEGQKLVGKPAGVMNREEKLQFLKYLNDKGAFLITKSGERIQTFLGISKYTMYAYLDMIKKEEAGTKTE</sequence>
<dbReference type="GeneID" id="93161570"/>
<evidence type="ECO:0000259" key="2">
    <source>
        <dbReference type="Pfam" id="PF13309"/>
    </source>
</evidence>
<dbReference type="PATRIC" id="fig|742734.4.peg.4355"/>
<dbReference type="Pfam" id="PF08348">
    <property type="entry name" value="PAS_6"/>
    <property type="match status" value="1"/>
</dbReference>
<reference evidence="3 4" key="1">
    <citation type="submission" date="2011-04" db="EMBL/GenBank/DDBJ databases">
        <title>The Genome Sequence of Clostridium citroniae WAL-19142.</title>
        <authorList>
            <consortium name="The Broad Institute Genome Sequencing Platform"/>
            <person name="Earl A."/>
            <person name="Ward D."/>
            <person name="Feldgarden M."/>
            <person name="Gevers D."/>
            <person name="Warren Y.A."/>
            <person name="Tyrrell K.L."/>
            <person name="Citron D.M."/>
            <person name="Goldstein E.J."/>
            <person name="Daigneault M."/>
            <person name="Allen-Vercoe E."/>
            <person name="Young S.K."/>
            <person name="Zeng Q."/>
            <person name="Gargeya S."/>
            <person name="Fitzgerald M."/>
            <person name="Haas B."/>
            <person name="Abouelleil A."/>
            <person name="Alvarado L."/>
            <person name="Arachchi H.M."/>
            <person name="Berlin A."/>
            <person name="Brown A."/>
            <person name="Chapman S.B."/>
            <person name="Chen Z."/>
            <person name="Dunbar C."/>
            <person name="Freedman E."/>
            <person name="Gearin G."/>
            <person name="Gellesch M."/>
            <person name="Goldberg J."/>
            <person name="Griggs A."/>
            <person name="Gujja S."/>
            <person name="Heilman E.R."/>
            <person name="Heiman D."/>
            <person name="Howarth C."/>
            <person name="Larson L."/>
            <person name="Lui A."/>
            <person name="MacDonald P.J."/>
            <person name="Mehta T."/>
            <person name="Montmayeur A."/>
            <person name="Murphy C."/>
            <person name="Neiman D."/>
            <person name="Pearson M."/>
            <person name="Priest M."/>
            <person name="Roberts A."/>
            <person name="Saif S."/>
            <person name="Shea T."/>
            <person name="Shenoy N."/>
            <person name="Sisk P."/>
            <person name="Stolte C."/>
            <person name="Sykes S."/>
            <person name="White J."/>
            <person name="Yandava C."/>
            <person name="Wortman J."/>
            <person name="Nusbaum C."/>
            <person name="Birren B."/>
        </authorList>
    </citation>
    <scope>NUCLEOTIDE SEQUENCE [LARGE SCALE GENOMIC DNA]</scope>
    <source>
        <strain evidence="3 4">WAL-19142</strain>
    </source>
</reference>
<dbReference type="Proteomes" id="UP000037392">
    <property type="component" value="Unassembled WGS sequence"/>
</dbReference>
<evidence type="ECO:0000313" key="3">
    <source>
        <dbReference type="EMBL" id="KMW16566.1"/>
    </source>
</evidence>
<evidence type="ECO:0008006" key="5">
    <source>
        <dbReference type="Google" id="ProtNLM"/>
    </source>
</evidence>
<dbReference type="PANTHER" id="PTHR35568">
    <property type="entry name" value="TRANSCRIPTIONAL REGULATOR DAUR"/>
    <property type="match status" value="1"/>
</dbReference>
<name>A0A0J9BWN7_9FIRM</name>
<dbReference type="InterPro" id="IPR039446">
    <property type="entry name" value="DauR-like"/>
</dbReference>
<dbReference type="Pfam" id="PF13309">
    <property type="entry name" value="HTH_22"/>
    <property type="match status" value="1"/>
</dbReference>
<dbReference type="PANTHER" id="PTHR35568:SF1">
    <property type="entry name" value="TRANSCRIPTIONAL REGULATOR DAUR"/>
    <property type="match status" value="1"/>
</dbReference>
<evidence type="ECO:0000313" key="4">
    <source>
        <dbReference type="Proteomes" id="UP000037392"/>
    </source>
</evidence>
<dbReference type="InterPro" id="IPR039445">
    <property type="entry name" value="DauR-like_HTH"/>
</dbReference>
<comment type="caution">
    <text evidence="3">The sequence shown here is derived from an EMBL/GenBank/DDBJ whole genome shotgun (WGS) entry which is preliminary data.</text>
</comment>
<gene>
    <name evidence="3" type="ORF">HMPREF9470_04066</name>
</gene>
<accession>A0A0J9BWN7</accession>
<protein>
    <recommendedName>
        <fullName evidence="5">PAC domain-containing protein</fullName>
    </recommendedName>
</protein>
<dbReference type="AlphaFoldDB" id="A0A0J9BWN7"/>
<evidence type="ECO:0000259" key="1">
    <source>
        <dbReference type="Pfam" id="PF08348"/>
    </source>
</evidence>
<dbReference type="RefSeq" id="WP_007863606.1">
    <property type="nucleotide sequence ID" value="NZ_KQ235881.1"/>
</dbReference>
<feature type="domain" description="Transcriptional regulator DauR-like HTH" evidence="2">
    <location>
        <begin position="147"/>
        <end position="208"/>
    </location>
</feature>
<organism evidence="3 4">
    <name type="scientific">[Clostridium] citroniae WAL-19142</name>
    <dbReference type="NCBI Taxonomy" id="742734"/>
    <lineage>
        <taxon>Bacteria</taxon>
        <taxon>Bacillati</taxon>
        <taxon>Bacillota</taxon>
        <taxon>Clostridia</taxon>
        <taxon>Lachnospirales</taxon>
        <taxon>Lachnospiraceae</taxon>
        <taxon>Enterocloster</taxon>
    </lineage>
</organism>
<proteinExistence type="predicted"/>